<dbReference type="Proteomes" id="UP001139157">
    <property type="component" value="Unassembled WGS sequence"/>
</dbReference>
<keyword evidence="2" id="KW-1185">Reference proteome</keyword>
<dbReference type="EMBL" id="JAMRXG010000010">
    <property type="protein sequence ID" value="MCM6776366.1"/>
    <property type="molecule type" value="Genomic_DNA"/>
</dbReference>
<evidence type="ECO:0000313" key="2">
    <source>
        <dbReference type="Proteomes" id="UP001139157"/>
    </source>
</evidence>
<gene>
    <name evidence="1" type="ORF">NDR86_23040</name>
</gene>
<comment type="caution">
    <text evidence="1">The sequence shown here is derived from an EMBL/GenBank/DDBJ whole genome shotgun (WGS) entry which is preliminary data.</text>
</comment>
<reference evidence="1" key="1">
    <citation type="submission" date="2022-06" db="EMBL/GenBank/DDBJ databases">
        <title>Novel species in genus nocardia.</title>
        <authorList>
            <person name="Li F."/>
        </authorList>
    </citation>
    <scope>NUCLEOTIDE SEQUENCE</scope>
    <source>
        <strain evidence="1">CDC141</strain>
    </source>
</reference>
<accession>A0A9X2J0W5</accession>
<evidence type="ECO:0000313" key="1">
    <source>
        <dbReference type="EMBL" id="MCM6776366.1"/>
    </source>
</evidence>
<dbReference type="AlphaFoldDB" id="A0A9X2J0W5"/>
<proteinExistence type="predicted"/>
<sequence>MIDYVISTPALRGAMIKLFDLVRHHRRRWVTSSLGFDGVQVSSGGAGGVSFSGRAGWLGDRISALASGSVG</sequence>
<organism evidence="1 2">
    <name type="scientific">Nocardia pulmonis</name>
    <dbReference type="NCBI Taxonomy" id="2951408"/>
    <lineage>
        <taxon>Bacteria</taxon>
        <taxon>Bacillati</taxon>
        <taxon>Actinomycetota</taxon>
        <taxon>Actinomycetes</taxon>
        <taxon>Mycobacteriales</taxon>
        <taxon>Nocardiaceae</taxon>
        <taxon>Nocardia</taxon>
    </lineage>
</organism>
<name>A0A9X2J0W5_9NOCA</name>
<protein>
    <submittedName>
        <fullName evidence="1">Uncharacterized protein</fullName>
    </submittedName>
</protein>